<evidence type="ECO:0000313" key="3">
    <source>
        <dbReference type="EMBL" id="KAF4305570.1"/>
    </source>
</evidence>
<dbReference type="InterPro" id="IPR016181">
    <property type="entry name" value="Acyl_CoA_acyltransferase"/>
</dbReference>
<dbReference type="Gene3D" id="3.40.630.30">
    <property type="match status" value="1"/>
</dbReference>
<dbReference type="GO" id="GO:0016747">
    <property type="term" value="F:acyltransferase activity, transferring groups other than amino-acyl groups"/>
    <property type="evidence" value="ECO:0007669"/>
    <property type="project" value="InterPro"/>
</dbReference>
<dbReference type="EMBL" id="WWBZ02000040">
    <property type="protein sequence ID" value="KAF4305570.1"/>
    <property type="molecule type" value="Genomic_DNA"/>
</dbReference>
<evidence type="ECO:0000313" key="2">
    <source>
        <dbReference type="EMBL" id="KAF4302011.1"/>
    </source>
</evidence>
<comment type="caution">
    <text evidence="2">The sequence shown here is derived from an EMBL/GenBank/DDBJ whole genome shotgun (WGS) entry which is preliminary data.</text>
</comment>
<dbReference type="Pfam" id="PF13302">
    <property type="entry name" value="Acetyltransf_3"/>
    <property type="match status" value="1"/>
</dbReference>
<dbReference type="InterPro" id="IPR000182">
    <property type="entry name" value="GNAT_dom"/>
</dbReference>
<dbReference type="AlphaFoldDB" id="A0A8H4IIX9"/>
<dbReference type="PANTHER" id="PTHR43328">
    <property type="entry name" value="ACETYLTRANSFERASE-RELATED"/>
    <property type="match status" value="1"/>
</dbReference>
<accession>A0A8H4IIX9</accession>
<dbReference type="Proteomes" id="UP000572817">
    <property type="component" value="Unassembled WGS sequence"/>
</dbReference>
<reference evidence="2 4" key="1">
    <citation type="submission" date="2020-04" db="EMBL/GenBank/DDBJ databases">
        <title>Genome Assembly and Annotation of Botryosphaeria dothidea sdau 11-99, a Latent Pathogen of Apple Fruit Ring Rot in China.</title>
        <authorList>
            <person name="Yu C."/>
            <person name="Diao Y."/>
            <person name="Lu Q."/>
            <person name="Zhao J."/>
            <person name="Cui S."/>
            <person name="Peng C."/>
            <person name="He B."/>
            <person name="Liu H."/>
        </authorList>
    </citation>
    <scope>NUCLEOTIDE SEQUENCE [LARGE SCALE GENOMIC DNA]</scope>
    <source>
        <strain evidence="4">sdau11-99</strain>
        <strain evidence="2">Sdau11-99</strain>
    </source>
</reference>
<dbReference type="EMBL" id="WWBZ02000073">
    <property type="protein sequence ID" value="KAF4302011.1"/>
    <property type="molecule type" value="Genomic_DNA"/>
</dbReference>
<dbReference type="SUPFAM" id="SSF55729">
    <property type="entry name" value="Acyl-CoA N-acyltransferases (Nat)"/>
    <property type="match status" value="1"/>
</dbReference>
<keyword evidence="4" id="KW-1185">Reference proteome</keyword>
<feature type="domain" description="N-acetyltransferase" evidence="1">
    <location>
        <begin position="23"/>
        <end position="214"/>
    </location>
</feature>
<proteinExistence type="predicted"/>
<dbReference type="OrthoDB" id="630895at2759"/>
<name>A0A8H4IIX9_9PEZI</name>
<evidence type="ECO:0000313" key="4">
    <source>
        <dbReference type="Proteomes" id="UP000572817"/>
    </source>
</evidence>
<sequence>MAVKFDANNEPYLQLPPPHSQFRLTPTRETDAPVVIAAMNDPSVYMNFIATPCPYLQQDWNAWFPILSNVTCKAVAELREVEEWKRGGMVGERKWVGAGQPFPAIRETDPETGEERFLGEVAIRRATFRQVKDEAEKKEMEERNLARKAGDPEIEWEMGFWLAPSAQGRGVMTVVLRALLNTFFVGYMNVQRLRGGYLEHNVGSKRVLEKCGFVYERKLADFVEINEKKIGVKGKKANAVDMIWRP</sequence>
<dbReference type="PANTHER" id="PTHR43328:SF1">
    <property type="entry name" value="N-ACETYLTRANSFERASE DOMAIN-CONTAINING PROTEIN"/>
    <property type="match status" value="1"/>
</dbReference>
<gene>
    <name evidence="3" type="ORF">GTA08_BOTSDO06173</name>
    <name evidence="2" type="ORF">GTA08_BOTSDO10325</name>
</gene>
<evidence type="ECO:0000259" key="1">
    <source>
        <dbReference type="Pfam" id="PF13302"/>
    </source>
</evidence>
<protein>
    <recommendedName>
        <fullName evidence="1">N-acetyltransferase domain-containing protein</fullName>
    </recommendedName>
</protein>
<organism evidence="2 4">
    <name type="scientific">Botryosphaeria dothidea</name>
    <dbReference type="NCBI Taxonomy" id="55169"/>
    <lineage>
        <taxon>Eukaryota</taxon>
        <taxon>Fungi</taxon>
        <taxon>Dikarya</taxon>
        <taxon>Ascomycota</taxon>
        <taxon>Pezizomycotina</taxon>
        <taxon>Dothideomycetes</taxon>
        <taxon>Dothideomycetes incertae sedis</taxon>
        <taxon>Botryosphaeriales</taxon>
        <taxon>Botryosphaeriaceae</taxon>
        <taxon>Botryosphaeria</taxon>
    </lineage>
</organism>